<feature type="non-terminal residue" evidence="2">
    <location>
        <position position="1"/>
    </location>
</feature>
<reference evidence="2 3" key="1">
    <citation type="submission" date="2011-11" db="EMBL/GenBank/DDBJ databases">
        <authorList>
            <person name="Weinstock G."/>
            <person name="Sodergren E."/>
            <person name="Clifton S."/>
            <person name="Fulton L."/>
            <person name="Fulton B."/>
            <person name="Courtney L."/>
            <person name="Fronick C."/>
            <person name="Harrison M."/>
            <person name="Strong C."/>
            <person name="Farmer C."/>
            <person name="Delahaunty K."/>
            <person name="Markovic C."/>
            <person name="Hall O."/>
            <person name="Minx P."/>
            <person name="Tomlinson C."/>
            <person name="Mitreva M."/>
            <person name="Hou S."/>
            <person name="Chen J."/>
            <person name="Wollam A."/>
            <person name="Pepin K.H."/>
            <person name="Johnson M."/>
            <person name="Bhonagiri V."/>
            <person name="Zhang X."/>
            <person name="Suruliraj S."/>
            <person name="Warren W."/>
            <person name="Chinwalla A."/>
            <person name="Mardis E.R."/>
            <person name="Wilson R.K."/>
        </authorList>
    </citation>
    <scope>NUCLEOTIDE SEQUENCE [LARGE SCALE GENOMIC DNA]</scope>
    <source>
        <strain evidence="2 3">YIT 11816</strain>
    </source>
</reference>
<keyword evidence="1" id="KW-0812">Transmembrane</keyword>
<proteinExistence type="predicted"/>
<dbReference type="AlphaFoldDB" id="H3KE88"/>
<feature type="transmembrane region" description="Helical" evidence="1">
    <location>
        <begin position="50"/>
        <end position="71"/>
    </location>
</feature>
<keyword evidence="3" id="KW-1185">Reference proteome</keyword>
<dbReference type="HOGENOM" id="CLU_2800376_0_0_4"/>
<name>H3KE88_9BURK</name>
<keyword evidence="1" id="KW-0472">Membrane</keyword>
<dbReference type="Proteomes" id="UP000004956">
    <property type="component" value="Unassembled WGS sequence"/>
</dbReference>
<keyword evidence="1" id="KW-1133">Transmembrane helix</keyword>
<dbReference type="EMBL" id="AFBQ01000142">
    <property type="protein sequence ID" value="EHY31572.1"/>
    <property type="molecule type" value="Genomic_DNA"/>
</dbReference>
<comment type="caution">
    <text evidence="2">The sequence shown here is derived from an EMBL/GenBank/DDBJ whole genome shotgun (WGS) entry which is preliminary data.</text>
</comment>
<evidence type="ECO:0000256" key="1">
    <source>
        <dbReference type="SAM" id="Phobius"/>
    </source>
</evidence>
<evidence type="ECO:0000313" key="3">
    <source>
        <dbReference type="Proteomes" id="UP000004956"/>
    </source>
</evidence>
<evidence type="ECO:0008006" key="4">
    <source>
        <dbReference type="Google" id="ProtNLM"/>
    </source>
</evidence>
<evidence type="ECO:0000313" key="2">
    <source>
        <dbReference type="EMBL" id="EHY31572.1"/>
    </source>
</evidence>
<accession>H3KE88</accession>
<dbReference type="SUPFAM" id="SSF82866">
    <property type="entry name" value="Multidrug efflux transporter AcrB transmembrane domain"/>
    <property type="match status" value="1"/>
</dbReference>
<organism evidence="2 3">
    <name type="scientific">Sutterella parvirubra YIT 11816</name>
    <dbReference type="NCBI Taxonomy" id="762967"/>
    <lineage>
        <taxon>Bacteria</taxon>
        <taxon>Pseudomonadati</taxon>
        <taxon>Pseudomonadota</taxon>
        <taxon>Betaproteobacteria</taxon>
        <taxon>Burkholderiales</taxon>
        <taxon>Sutterellaceae</taxon>
        <taxon>Sutterella</taxon>
    </lineage>
</organism>
<gene>
    <name evidence="2" type="ORF">HMPREF9440_01052</name>
</gene>
<protein>
    <recommendedName>
        <fullName evidence="4">Membrane transport protein MMPL domain-containing protein</fullName>
    </recommendedName>
</protein>
<sequence length="77" mass="8346">GVLLLGLGIDYGIFLTAEGEDERTLCAITFAALTTMASFGLLALSETPALRSFGLTVAFGETLIFFLTPWMRRRRGS</sequence>